<keyword evidence="1" id="KW-0863">Zinc-finger</keyword>
<proteinExistence type="predicted"/>
<evidence type="ECO:0000313" key="6">
    <source>
        <dbReference type="EMBL" id="CAG8625664.1"/>
    </source>
</evidence>
<feature type="compositionally biased region" description="Basic and acidic residues" evidence="3">
    <location>
        <begin position="408"/>
        <end position="425"/>
    </location>
</feature>
<sequence length="958" mass="109505">MPQNTTANQYFEAERILDERTMEDTTFYLIKWKGMDNNGKPWEPTWEPASHCTQPLISSWNHNRAGKRKLRQTDDSSSVGTSVAVKHSKIQRQSLRPIQILLPVPLSKLQQIAYRKAIDKPQIFKYLAETNLSTPPEPDSIIYQVKDQLLKIVNHLSLLLSSSPSYSHGPNTSYQTFETGKLVMIKHLLKGLRHHDLTLGIAIPQGPIMNKIIKDFMKTHNLNYDILNETANRRTSSRVTTSNEDKLRCIVFTAPLPRMNEDELPQFDLVIAYDTSFNPRKHLWHTKANENIPIIRLVTKLTLEHALNYQMLQQSDNLLFSNLSLFQMKRILQFGLWKKNQCIEAGCELRQFDIQGTCDKVFQWINDGMLRNLTFGMEIAVEKVWGKSIPAEHVTHDRSRLIATSPSNRERRDLPSARAEKRISDVNDEGSIKKRKDKDTAQNEELSQKKKKLKINEETSTEVSNFSSVNDSNQASTSLTISTSNILSPTEPLTESPIEQVNSTNLNKFKQIPSPKNSRDEFPRDSRRSSLKDSTKDSPGKNKETTQDSCRDHPSTSKNPNRENSRYLSRDPNKYVKGSSKDSSKNGKEQKCVEDNLIDWKQKYNELLKLQDEKIDNINQEKERCCRKVNELSSDLAKARTQIGELQSRRKRSLLEVQSIELEKVRMEMADVQIENSKLKSDAENREQDTHKLRKEVETLKNSLKACKSKIKCLETENNNLKQTKSVQSTFNKTSKKNETFEDQIKRLEKEISTLQLQCVLQKQELQLAREDDQYHQDIANLLMKMKGKTKEEMDEIYLAKKREAALSKSTSSNVNNPSNKESTSDEVNVASIIENVAGNVPDVAENVSENVPENIPEDAPVNVNVPVNFPVMNNNVNGTSTTNAIIPVSNGDKSSKYGYYDLSLNEVSPPIVSFISTTNTFACDWDNCKKTYEKKEDLKIHLKSFHNLDPDVIEISD</sequence>
<dbReference type="PROSITE" id="PS50013">
    <property type="entry name" value="CHROMO_2"/>
    <property type="match status" value="1"/>
</dbReference>
<dbReference type="CDD" id="cd00024">
    <property type="entry name" value="CD_CSD"/>
    <property type="match status" value="1"/>
</dbReference>
<dbReference type="Proteomes" id="UP000789570">
    <property type="component" value="Unassembled WGS sequence"/>
</dbReference>
<keyword evidence="2" id="KW-0175">Coiled coil</keyword>
<dbReference type="EMBL" id="CAJVPQ010003354">
    <property type="protein sequence ID" value="CAG8625664.1"/>
    <property type="molecule type" value="Genomic_DNA"/>
</dbReference>
<feature type="region of interest" description="Disordered" evidence="3">
    <location>
        <begin position="806"/>
        <end position="826"/>
    </location>
</feature>
<feature type="compositionally biased region" description="Low complexity" evidence="3">
    <location>
        <begin position="476"/>
        <end position="490"/>
    </location>
</feature>
<keyword evidence="1" id="KW-0479">Metal-binding</keyword>
<dbReference type="OrthoDB" id="3647690at2759"/>
<evidence type="ECO:0000256" key="3">
    <source>
        <dbReference type="SAM" id="MobiDB-lite"/>
    </source>
</evidence>
<dbReference type="Gene3D" id="2.40.50.40">
    <property type="match status" value="1"/>
</dbReference>
<feature type="domain" description="Chromo" evidence="4">
    <location>
        <begin position="11"/>
        <end position="51"/>
    </location>
</feature>
<evidence type="ECO:0000259" key="4">
    <source>
        <dbReference type="PROSITE" id="PS50013"/>
    </source>
</evidence>
<dbReference type="PROSITE" id="PS50157">
    <property type="entry name" value="ZINC_FINGER_C2H2_2"/>
    <property type="match status" value="1"/>
</dbReference>
<keyword evidence="7" id="KW-1185">Reference proteome</keyword>
<feature type="coiled-coil region" evidence="2">
    <location>
        <begin position="601"/>
        <end position="765"/>
    </location>
</feature>
<comment type="caution">
    <text evidence="6">The sequence shown here is derived from an EMBL/GenBank/DDBJ whole genome shotgun (WGS) entry which is preliminary data.</text>
</comment>
<evidence type="ECO:0000256" key="2">
    <source>
        <dbReference type="SAM" id="Coils"/>
    </source>
</evidence>
<evidence type="ECO:0000259" key="5">
    <source>
        <dbReference type="PROSITE" id="PS50157"/>
    </source>
</evidence>
<dbReference type="GO" id="GO:0008270">
    <property type="term" value="F:zinc ion binding"/>
    <property type="evidence" value="ECO:0007669"/>
    <property type="project" value="UniProtKB-KW"/>
</dbReference>
<feature type="compositionally biased region" description="Polar residues" evidence="3">
    <location>
        <begin position="491"/>
        <end position="508"/>
    </location>
</feature>
<dbReference type="AlphaFoldDB" id="A0A9N9GQA8"/>
<dbReference type="Gene3D" id="3.30.160.60">
    <property type="entry name" value="Classic Zinc Finger"/>
    <property type="match status" value="1"/>
</dbReference>
<dbReference type="SUPFAM" id="SSF54160">
    <property type="entry name" value="Chromo domain-like"/>
    <property type="match status" value="1"/>
</dbReference>
<organism evidence="6 7">
    <name type="scientific">Funneliformis caledonium</name>
    <dbReference type="NCBI Taxonomy" id="1117310"/>
    <lineage>
        <taxon>Eukaryota</taxon>
        <taxon>Fungi</taxon>
        <taxon>Fungi incertae sedis</taxon>
        <taxon>Mucoromycota</taxon>
        <taxon>Glomeromycotina</taxon>
        <taxon>Glomeromycetes</taxon>
        <taxon>Glomerales</taxon>
        <taxon>Glomeraceae</taxon>
        <taxon>Funneliformis</taxon>
    </lineage>
</organism>
<feature type="compositionally biased region" description="Basic and acidic residues" evidence="3">
    <location>
        <begin position="517"/>
        <end position="590"/>
    </location>
</feature>
<gene>
    <name evidence="6" type="ORF">FCALED_LOCUS9786</name>
</gene>
<dbReference type="InterPro" id="IPR023780">
    <property type="entry name" value="Chromo_domain"/>
</dbReference>
<name>A0A9N9GQA8_9GLOM</name>
<feature type="region of interest" description="Disordered" evidence="3">
    <location>
        <begin position="397"/>
        <end position="590"/>
    </location>
</feature>
<dbReference type="InterPro" id="IPR000953">
    <property type="entry name" value="Chromo/chromo_shadow_dom"/>
</dbReference>
<evidence type="ECO:0000256" key="1">
    <source>
        <dbReference type="PROSITE-ProRule" id="PRU00042"/>
    </source>
</evidence>
<dbReference type="SMART" id="SM00298">
    <property type="entry name" value="CHROMO"/>
    <property type="match status" value="1"/>
</dbReference>
<dbReference type="Pfam" id="PF00385">
    <property type="entry name" value="Chromo"/>
    <property type="match status" value="1"/>
</dbReference>
<dbReference type="InterPro" id="IPR016197">
    <property type="entry name" value="Chromo-like_dom_sf"/>
</dbReference>
<keyword evidence="1" id="KW-0862">Zinc</keyword>
<accession>A0A9N9GQA8</accession>
<dbReference type="InterPro" id="IPR013087">
    <property type="entry name" value="Znf_C2H2_type"/>
</dbReference>
<feature type="domain" description="C2H2-type" evidence="5">
    <location>
        <begin position="922"/>
        <end position="952"/>
    </location>
</feature>
<evidence type="ECO:0000313" key="7">
    <source>
        <dbReference type="Proteomes" id="UP000789570"/>
    </source>
</evidence>
<reference evidence="6" key="1">
    <citation type="submission" date="2021-06" db="EMBL/GenBank/DDBJ databases">
        <authorList>
            <person name="Kallberg Y."/>
            <person name="Tangrot J."/>
            <person name="Rosling A."/>
        </authorList>
    </citation>
    <scope>NUCLEOTIDE SEQUENCE</scope>
    <source>
        <strain evidence="6">UK204</strain>
    </source>
</reference>
<feature type="compositionally biased region" description="Polar residues" evidence="3">
    <location>
        <begin position="808"/>
        <end position="822"/>
    </location>
</feature>
<protein>
    <submittedName>
        <fullName evidence="6">11404_t:CDS:1</fullName>
    </submittedName>
</protein>
<dbReference type="PROSITE" id="PS00028">
    <property type="entry name" value="ZINC_FINGER_C2H2_1"/>
    <property type="match status" value="1"/>
</dbReference>
<feature type="compositionally biased region" description="Polar residues" evidence="3">
    <location>
        <begin position="461"/>
        <end position="475"/>
    </location>
</feature>